<dbReference type="EMBL" id="CM001222">
    <property type="protein sequence ID" value="KEH26126.1"/>
    <property type="molecule type" value="Genomic_DNA"/>
</dbReference>
<keyword evidence="1" id="KW-0732">Signal</keyword>
<feature type="signal peptide" evidence="1">
    <location>
        <begin position="1"/>
        <end position="17"/>
    </location>
</feature>
<reference evidence="2 4" key="2">
    <citation type="journal article" date="2014" name="BMC Genomics">
        <title>An improved genome release (version Mt4.0) for the model legume Medicago truncatula.</title>
        <authorList>
            <person name="Tang H."/>
            <person name="Krishnakumar V."/>
            <person name="Bidwell S."/>
            <person name="Rosen B."/>
            <person name="Chan A."/>
            <person name="Zhou S."/>
            <person name="Gentzbittel L."/>
            <person name="Childs K.L."/>
            <person name="Yandell M."/>
            <person name="Gundlach H."/>
            <person name="Mayer K.F."/>
            <person name="Schwartz D.C."/>
            <person name="Town C.D."/>
        </authorList>
    </citation>
    <scope>GENOME REANNOTATION</scope>
    <source>
        <strain evidence="2">A17</strain>
        <strain evidence="3 4">cv. Jemalong A17</strain>
    </source>
</reference>
<evidence type="ECO:0000256" key="1">
    <source>
        <dbReference type="SAM" id="SignalP"/>
    </source>
</evidence>
<evidence type="ECO:0000313" key="3">
    <source>
        <dbReference type="EnsemblPlants" id="KEH26126"/>
    </source>
</evidence>
<dbReference type="EnsemblPlants" id="KEH26126">
    <property type="protein sequence ID" value="KEH26126"/>
    <property type="gene ID" value="MTR_6g045177"/>
</dbReference>
<dbReference type="AlphaFoldDB" id="A0A072U9M3"/>
<evidence type="ECO:0008006" key="5">
    <source>
        <dbReference type="Google" id="ProtNLM"/>
    </source>
</evidence>
<keyword evidence="4" id="KW-1185">Reference proteome</keyword>
<gene>
    <name evidence="2" type="ordered locus">MTR_6g045177</name>
</gene>
<evidence type="ECO:0000313" key="2">
    <source>
        <dbReference type="EMBL" id="KEH26126.1"/>
    </source>
</evidence>
<evidence type="ECO:0000313" key="4">
    <source>
        <dbReference type="Proteomes" id="UP000002051"/>
    </source>
</evidence>
<dbReference type="HOGENOM" id="CLU_2336864_0_0_1"/>
<accession>A0A072U9M3</accession>
<protein>
    <recommendedName>
        <fullName evidence="5">Transmembrane protein</fullName>
    </recommendedName>
</protein>
<reference evidence="2 4" key="1">
    <citation type="journal article" date="2011" name="Nature">
        <title>The Medicago genome provides insight into the evolution of rhizobial symbioses.</title>
        <authorList>
            <person name="Young N.D."/>
            <person name="Debelle F."/>
            <person name="Oldroyd G.E."/>
            <person name="Geurts R."/>
            <person name="Cannon S.B."/>
            <person name="Udvardi M.K."/>
            <person name="Benedito V.A."/>
            <person name="Mayer K.F."/>
            <person name="Gouzy J."/>
            <person name="Schoof H."/>
            <person name="Van de Peer Y."/>
            <person name="Proost S."/>
            <person name="Cook D.R."/>
            <person name="Meyers B.C."/>
            <person name="Spannagl M."/>
            <person name="Cheung F."/>
            <person name="De Mita S."/>
            <person name="Krishnakumar V."/>
            <person name="Gundlach H."/>
            <person name="Zhou S."/>
            <person name="Mudge J."/>
            <person name="Bharti A.K."/>
            <person name="Murray J.D."/>
            <person name="Naoumkina M.A."/>
            <person name="Rosen B."/>
            <person name="Silverstein K.A."/>
            <person name="Tang H."/>
            <person name="Rombauts S."/>
            <person name="Zhao P.X."/>
            <person name="Zhou P."/>
            <person name="Barbe V."/>
            <person name="Bardou P."/>
            <person name="Bechner M."/>
            <person name="Bellec A."/>
            <person name="Berger A."/>
            <person name="Berges H."/>
            <person name="Bidwell S."/>
            <person name="Bisseling T."/>
            <person name="Choisne N."/>
            <person name="Couloux A."/>
            <person name="Denny R."/>
            <person name="Deshpande S."/>
            <person name="Dai X."/>
            <person name="Doyle J.J."/>
            <person name="Dudez A.M."/>
            <person name="Farmer A.D."/>
            <person name="Fouteau S."/>
            <person name="Franken C."/>
            <person name="Gibelin C."/>
            <person name="Gish J."/>
            <person name="Goldstein S."/>
            <person name="Gonzalez A.J."/>
            <person name="Green P.J."/>
            <person name="Hallab A."/>
            <person name="Hartog M."/>
            <person name="Hua A."/>
            <person name="Humphray S.J."/>
            <person name="Jeong D.H."/>
            <person name="Jing Y."/>
            <person name="Jocker A."/>
            <person name="Kenton S.M."/>
            <person name="Kim D.J."/>
            <person name="Klee K."/>
            <person name="Lai H."/>
            <person name="Lang C."/>
            <person name="Lin S."/>
            <person name="Macmil S.L."/>
            <person name="Magdelenat G."/>
            <person name="Matthews L."/>
            <person name="McCorrison J."/>
            <person name="Monaghan E.L."/>
            <person name="Mun J.H."/>
            <person name="Najar F.Z."/>
            <person name="Nicholson C."/>
            <person name="Noirot C."/>
            <person name="O'Bleness M."/>
            <person name="Paule C.R."/>
            <person name="Poulain J."/>
            <person name="Prion F."/>
            <person name="Qin B."/>
            <person name="Qu C."/>
            <person name="Retzel E.F."/>
            <person name="Riddle C."/>
            <person name="Sallet E."/>
            <person name="Samain S."/>
            <person name="Samson N."/>
            <person name="Sanders I."/>
            <person name="Saurat O."/>
            <person name="Scarpelli C."/>
            <person name="Schiex T."/>
            <person name="Segurens B."/>
            <person name="Severin A.J."/>
            <person name="Sherrier D.J."/>
            <person name="Shi R."/>
            <person name="Sims S."/>
            <person name="Singer S.R."/>
            <person name="Sinharoy S."/>
            <person name="Sterck L."/>
            <person name="Viollet A."/>
            <person name="Wang B.B."/>
            <person name="Wang K."/>
            <person name="Wang M."/>
            <person name="Wang X."/>
            <person name="Warfsmann J."/>
            <person name="Weissenbach J."/>
            <person name="White D.D."/>
            <person name="White J.D."/>
            <person name="Wiley G.B."/>
            <person name="Wincker P."/>
            <person name="Xing Y."/>
            <person name="Yang L."/>
            <person name="Yao Z."/>
            <person name="Ying F."/>
            <person name="Zhai J."/>
            <person name="Zhou L."/>
            <person name="Zuber A."/>
            <person name="Denarie J."/>
            <person name="Dixon R.A."/>
            <person name="May G.D."/>
            <person name="Schwartz D.C."/>
            <person name="Rogers J."/>
            <person name="Quetier F."/>
            <person name="Town C.D."/>
            <person name="Roe B.A."/>
        </authorList>
    </citation>
    <scope>NUCLEOTIDE SEQUENCE [LARGE SCALE GENOMIC DNA]</scope>
    <source>
        <strain evidence="2">A17</strain>
        <strain evidence="3 4">cv. Jemalong A17</strain>
    </source>
</reference>
<feature type="chain" id="PRO_5014499429" description="Transmembrane protein" evidence="1">
    <location>
        <begin position="18"/>
        <end position="98"/>
    </location>
</feature>
<reference evidence="3" key="3">
    <citation type="submission" date="2015-04" db="UniProtKB">
        <authorList>
            <consortium name="EnsemblPlants"/>
        </authorList>
    </citation>
    <scope>IDENTIFICATION</scope>
    <source>
        <strain evidence="3">cv. Jemalong A17</strain>
    </source>
</reference>
<organism evidence="2 4">
    <name type="scientific">Medicago truncatula</name>
    <name type="common">Barrel medic</name>
    <name type="synonym">Medicago tribuloides</name>
    <dbReference type="NCBI Taxonomy" id="3880"/>
    <lineage>
        <taxon>Eukaryota</taxon>
        <taxon>Viridiplantae</taxon>
        <taxon>Streptophyta</taxon>
        <taxon>Embryophyta</taxon>
        <taxon>Tracheophyta</taxon>
        <taxon>Spermatophyta</taxon>
        <taxon>Magnoliopsida</taxon>
        <taxon>eudicotyledons</taxon>
        <taxon>Gunneridae</taxon>
        <taxon>Pentapetalae</taxon>
        <taxon>rosids</taxon>
        <taxon>fabids</taxon>
        <taxon>Fabales</taxon>
        <taxon>Fabaceae</taxon>
        <taxon>Papilionoideae</taxon>
        <taxon>50 kb inversion clade</taxon>
        <taxon>NPAAA clade</taxon>
        <taxon>Hologalegina</taxon>
        <taxon>IRL clade</taxon>
        <taxon>Trifolieae</taxon>
        <taxon>Medicago</taxon>
    </lineage>
</organism>
<dbReference type="Proteomes" id="UP000002051">
    <property type="component" value="Chromosome 6"/>
</dbReference>
<sequence length="98" mass="11244">MGLWVLLLIRCSTFTLLSDVEHITHTCTQQHSPSSVSPSIHHAPLQAEALTFLHRRCWFLRKQTDTALYRRCCFLHKWTGCLGHTLRRTGALIPLLGH</sequence>
<name>A0A072U9M3_MEDTR</name>
<proteinExistence type="predicted"/>